<feature type="non-terminal residue" evidence="1">
    <location>
        <position position="129"/>
    </location>
</feature>
<name>X1E0P8_9ZZZZ</name>
<dbReference type="AlphaFoldDB" id="X1E0P8"/>
<reference evidence="1" key="1">
    <citation type="journal article" date="2014" name="Front. Microbiol.">
        <title>High frequency of phylogenetically diverse reductive dehalogenase-homologous genes in deep subseafloor sedimentary metagenomes.</title>
        <authorList>
            <person name="Kawai M."/>
            <person name="Futagami T."/>
            <person name="Toyoda A."/>
            <person name="Takaki Y."/>
            <person name="Nishi S."/>
            <person name="Hori S."/>
            <person name="Arai W."/>
            <person name="Tsubouchi T."/>
            <person name="Morono Y."/>
            <person name="Uchiyama I."/>
            <person name="Ito T."/>
            <person name="Fujiyama A."/>
            <person name="Inagaki F."/>
            <person name="Takami H."/>
        </authorList>
    </citation>
    <scope>NUCLEOTIDE SEQUENCE</scope>
    <source>
        <strain evidence="1">Expedition CK06-06</strain>
    </source>
</reference>
<dbReference type="EMBL" id="BART01035387">
    <property type="protein sequence ID" value="GAH13965.1"/>
    <property type="molecule type" value="Genomic_DNA"/>
</dbReference>
<evidence type="ECO:0000313" key="1">
    <source>
        <dbReference type="EMBL" id="GAH13965.1"/>
    </source>
</evidence>
<sequence>MAEKTGMTLDTKDFDIKFGHVTEKTIPEASARAVFQTGAMVIRDAILEEPRTPHSKGGGTLWRSQKIEQPKIEHGEISVELGFDVEYAARLHEAPDNWHWTLPGSGPKYLEAKLIKNKEKYMASVADKI</sequence>
<accession>X1E0P8</accession>
<gene>
    <name evidence="1" type="ORF">S01H4_60129</name>
</gene>
<proteinExistence type="predicted"/>
<protein>
    <recommendedName>
        <fullName evidence="2">HK97 gp10 family phage protein</fullName>
    </recommendedName>
</protein>
<organism evidence="1">
    <name type="scientific">marine sediment metagenome</name>
    <dbReference type="NCBI Taxonomy" id="412755"/>
    <lineage>
        <taxon>unclassified sequences</taxon>
        <taxon>metagenomes</taxon>
        <taxon>ecological metagenomes</taxon>
    </lineage>
</organism>
<evidence type="ECO:0008006" key="2">
    <source>
        <dbReference type="Google" id="ProtNLM"/>
    </source>
</evidence>
<comment type="caution">
    <text evidence="1">The sequence shown here is derived from an EMBL/GenBank/DDBJ whole genome shotgun (WGS) entry which is preliminary data.</text>
</comment>